<evidence type="ECO:0000313" key="13">
    <source>
        <dbReference type="Proteomes" id="UP001055125"/>
    </source>
</evidence>
<keyword evidence="5" id="KW-0864">Zinc transport</keyword>
<evidence type="ECO:0000256" key="4">
    <source>
        <dbReference type="ARBA" id="ARBA00022692"/>
    </source>
</evidence>
<gene>
    <name evidence="12" type="primary">czcD_1</name>
    <name evidence="12" type="ORF">OCOJLMKI_1082</name>
</gene>
<evidence type="ECO:0000256" key="3">
    <source>
        <dbReference type="ARBA" id="ARBA00022448"/>
    </source>
</evidence>
<dbReference type="SUPFAM" id="SSF160240">
    <property type="entry name" value="Cation efflux protein cytoplasmic domain-like"/>
    <property type="match status" value="1"/>
</dbReference>
<organism evidence="12 13">
    <name type="scientific">Methylobacterium iners</name>
    <dbReference type="NCBI Taxonomy" id="418707"/>
    <lineage>
        <taxon>Bacteria</taxon>
        <taxon>Pseudomonadati</taxon>
        <taxon>Pseudomonadota</taxon>
        <taxon>Alphaproteobacteria</taxon>
        <taxon>Hyphomicrobiales</taxon>
        <taxon>Methylobacteriaceae</taxon>
        <taxon>Methylobacterium</taxon>
    </lineage>
</organism>
<feature type="transmembrane region" description="Helical" evidence="9">
    <location>
        <begin position="86"/>
        <end position="112"/>
    </location>
</feature>
<dbReference type="PANTHER" id="PTHR11562">
    <property type="entry name" value="CATION EFFLUX PROTEIN/ ZINC TRANSPORTER"/>
    <property type="match status" value="1"/>
</dbReference>
<comment type="caution">
    <text evidence="12">The sequence shown here is derived from an EMBL/GenBank/DDBJ whole genome shotgun (WGS) entry which is preliminary data.</text>
</comment>
<dbReference type="Proteomes" id="UP001055125">
    <property type="component" value="Unassembled WGS sequence"/>
</dbReference>
<feature type="transmembrane region" description="Helical" evidence="9">
    <location>
        <begin position="157"/>
        <end position="183"/>
    </location>
</feature>
<keyword evidence="6 9" id="KW-1133">Transmembrane helix</keyword>
<dbReference type="RefSeq" id="WP_238243074.1">
    <property type="nucleotide sequence ID" value="NZ_BPQP01000016.1"/>
</dbReference>
<protein>
    <submittedName>
        <fullName evidence="12">Cadmium, cobalt and zinc/H(+)-K(+) antiporter</fullName>
    </submittedName>
</protein>
<evidence type="ECO:0000256" key="5">
    <source>
        <dbReference type="ARBA" id="ARBA00022906"/>
    </source>
</evidence>
<dbReference type="InterPro" id="IPR027469">
    <property type="entry name" value="Cation_efflux_TMD_sf"/>
</dbReference>
<keyword evidence="7" id="KW-0406">Ion transport</keyword>
<keyword evidence="13" id="KW-1185">Reference proteome</keyword>
<feature type="domain" description="Cation efflux protein transmembrane" evidence="10">
    <location>
        <begin position="26"/>
        <end position="211"/>
    </location>
</feature>
<evidence type="ECO:0000256" key="1">
    <source>
        <dbReference type="ARBA" id="ARBA00004141"/>
    </source>
</evidence>
<comment type="subcellular location">
    <subcellularLocation>
        <location evidence="1">Membrane</location>
        <topology evidence="1">Multi-pass membrane protein</topology>
    </subcellularLocation>
</comment>
<dbReference type="InterPro" id="IPR027470">
    <property type="entry name" value="Cation_efflux_CTD"/>
</dbReference>
<dbReference type="PANTHER" id="PTHR11562:SF17">
    <property type="entry name" value="RE54080P-RELATED"/>
    <property type="match status" value="1"/>
</dbReference>
<keyword evidence="8 9" id="KW-0472">Membrane</keyword>
<dbReference type="InterPro" id="IPR058533">
    <property type="entry name" value="Cation_efflux_TM"/>
</dbReference>
<reference evidence="12" key="1">
    <citation type="journal article" date="2021" name="Front. Microbiol.">
        <title>Comprehensive Comparative Genomics and Phenotyping of Methylobacterium Species.</title>
        <authorList>
            <person name="Alessa O."/>
            <person name="Ogura Y."/>
            <person name="Fujitani Y."/>
            <person name="Takami H."/>
            <person name="Hayashi T."/>
            <person name="Sahin N."/>
            <person name="Tani A."/>
        </authorList>
    </citation>
    <scope>NUCLEOTIDE SEQUENCE</scope>
    <source>
        <strain evidence="12">DSM 19015</strain>
    </source>
</reference>
<feature type="domain" description="Cation efflux protein cytoplasmic" evidence="11">
    <location>
        <begin position="218"/>
        <end position="292"/>
    </location>
</feature>
<evidence type="ECO:0000256" key="6">
    <source>
        <dbReference type="ARBA" id="ARBA00022989"/>
    </source>
</evidence>
<evidence type="ECO:0000256" key="7">
    <source>
        <dbReference type="ARBA" id="ARBA00023065"/>
    </source>
</evidence>
<comment type="similarity">
    <text evidence="2">Belongs to the cation diffusion facilitator (CDF) transporter (TC 2.A.4) family. SLC30A subfamily.</text>
</comment>
<evidence type="ECO:0000313" key="12">
    <source>
        <dbReference type="EMBL" id="GJD93884.1"/>
    </source>
</evidence>
<keyword evidence="4 9" id="KW-0812">Transmembrane</keyword>
<dbReference type="InterPro" id="IPR050681">
    <property type="entry name" value="CDF/SLC30A"/>
</dbReference>
<dbReference type="NCBIfam" id="TIGR01297">
    <property type="entry name" value="CDF"/>
    <property type="match status" value="1"/>
</dbReference>
<feature type="transmembrane region" description="Helical" evidence="9">
    <location>
        <begin position="23"/>
        <end position="44"/>
    </location>
</feature>
<feature type="transmembrane region" description="Helical" evidence="9">
    <location>
        <begin position="124"/>
        <end position="145"/>
    </location>
</feature>
<evidence type="ECO:0000259" key="10">
    <source>
        <dbReference type="Pfam" id="PF01545"/>
    </source>
</evidence>
<evidence type="ECO:0000256" key="2">
    <source>
        <dbReference type="ARBA" id="ARBA00008873"/>
    </source>
</evidence>
<accession>A0ABQ4RW18</accession>
<dbReference type="Pfam" id="PF01545">
    <property type="entry name" value="Cation_efflux"/>
    <property type="match status" value="1"/>
</dbReference>
<sequence>MSAHVHHHGHAHHDHAPSDFGRAFAIGIALNVGFVVVEAGYGFATNAMSLVADAGHNLSDVLGLVVAWIAAALAKRPPSARFTYGWRGASILSVLFNAVFLLVISAGIAWAATGRLIHPEPVGGLTVMVVAALGILVNGGSAWLFSRGGGDLNIRGAYLHLLADAAVSAGVVVAGLGILATGWNWLDPLVSLGIAALIVWSTWGLLREGLAMALSAAPRGIDAEEIRRFLGQQPGIVGLHDLHVWSMSTTEVALTAHLVVAGGHPGNRFLFDLGHALQHRFGIAHSTFQVEDADGPACPLAGECRS</sequence>
<reference evidence="12" key="2">
    <citation type="submission" date="2021-08" db="EMBL/GenBank/DDBJ databases">
        <authorList>
            <person name="Tani A."/>
            <person name="Ola A."/>
            <person name="Ogura Y."/>
            <person name="Katsura K."/>
            <person name="Hayashi T."/>
        </authorList>
    </citation>
    <scope>NUCLEOTIDE SEQUENCE</scope>
    <source>
        <strain evidence="12">DSM 19015</strain>
    </source>
</reference>
<evidence type="ECO:0000256" key="8">
    <source>
        <dbReference type="ARBA" id="ARBA00023136"/>
    </source>
</evidence>
<evidence type="ECO:0000259" key="11">
    <source>
        <dbReference type="Pfam" id="PF16916"/>
    </source>
</evidence>
<evidence type="ECO:0000256" key="9">
    <source>
        <dbReference type="SAM" id="Phobius"/>
    </source>
</evidence>
<proteinExistence type="inferred from homology"/>
<dbReference type="InterPro" id="IPR002524">
    <property type="entry name" value="Cation_efflux"/>
</dbReference>
<name>A0ABQ4RW18_9HYPH</name>
<dbReference type="Gene3D" id="1.20.1510.10">
    <property type="entry name" value="Cation efflux protein transmembrane domain"/>
    <property type="match status" value="1"/>
</dbReference>
<feature type="transmembrane region" description="Helical" evidence="9">
    <location>
        <begin position="189"/>
        <end position="206"/>
    </location>
</feature>
<keyword evidence="5" id="KW-0862">Zinc</keyword>
<keyword evidence="3" id="KW-0813">Transport</keyword>
<dbReference type="InterPro" id="IPR036837">
    <property type="entry name" value="Cation_efflux_CTD_sf"/>
</dbReference>
<dbReference type="EMBL" id="BPQP01000016">
    <property type="protein sequence ID" value="GJD93884.1"/>
    <property type="molecule type" value="Genomic_DNA"/>
</dbReference>
<dbReference type="Pfam" id="PF16916">
    <property type="entry name" value="ZT_dimer"/>
    <property type="match status" value="1"/>
</dbReference>
<dbReference type="SUPFAM" id="SSF161111">
    <property type="entry name" value="Cation efflux protein transmembrane domain-like"/>
    <property type="match status" value="1"/>
</dbReference>